<name>A0A1W2D8R6_9FIRM</name>
<dbReference type="InterPro" id="IPR004509">
    <property type="entry name" value="Competence_ComEA_HhH"/>
</dbReference>
<keyword evidence="1" id="KW-0812">Transmembrane</keyword>
<gene>
    <name evidence="3" type="ORF">SAMN04488500_11427</name>
</gene>
<keyword evidence="4" id="KW-1185">Reference proteome</keyword>
<feature type="transmembrane region" description="Helical" evidence="1">
    <location>
        <begin position="7"/>
        <end position="27"/>
    </location>
</feature>
<dbReference type="Pfam" id="PF12836">
    <property type="entry name" value="HHH_3"/>
    <property type="match status" value="1"/>
</dbReference>
<dbReference type="EMBL" id="FWXI01000014">
    <property type="protein sequence ID" value="SMC93576.1"/>
    <property type="molecule type" value="Genomic_DNA"/>
</dbReference>
<dbReference type="GO" id="GO:0015627">
    <property type="term" value="C:type II protein secretion system complex"/>
    <property type="evidence" value="ECO:0007669"/>
    <property type="project" value="TreeGrafter"/>
</dbReference>
<evidence type="ECO:0000313" key="4">
    <source>
        <dbReference type="Proteomes" id="UP000192738"/>
    </source>
</evidence>
<dbReference type="STRING" id="112901.SAMN04488500_11427"/>
<dbReference type="OrthoDB" id="9790239at2"/>
<feature type="domain" description="Helix-hairpin-helix DNA-binding motif class 1" evidence="2">
    <location>
        <begin position="150"/>
        <end position="169"/>
    </location>
</feature>
<organism evidence="3 4">
    <name type="scientific">Sporomusa malonica</name>
    <dbReference type="NCBI Taxonomy" id="112901"/>
    <lineage>
        <taxon>Bacteria</taxon>
        <taxon>Bacillati</taxon>
        <taxon>Bacillota</taxon>
        <taxon>Negativicutes</taxon>
        <taxon>Selenomonadales</taxon>
        <taxon>Sporomusaceae</taxon>
        <taxon>Sporomusa</taxon>
    </lineage>
</organism>
<sequence>MGILQKKLIIVIMLACGILAYSFHGFWQKSSDNQEMAAESLPPGNAAVVSTANNGTSNEVVVYVSGGVNKPGVYKFAHGSRVVDAVTMAGGFAPGADAARINLAMQLKDEMQVNVPFSAVPVSTTSGMPAVSNAGSNIGDRININTGSKADLDKLPGIGPALADRIIEYRTANGPFKDPTDIRKVPGIGESKYNQFKDKITL</sequence>
<dbReference type="Proteomes" id="UP000192738">
    <property type="component" value="Unassembled WGS sequence"/>
</dbReference>
<dbReference type="AlphaFoldDB" id="A0A1W2D8R6"/>
<dbReference type="GO" id="GO:0015628">
    <property type="term" value="P:protein secretion by the type II secretion system"/>
    <property type="evidence" value="ECO:0007669"/>
    <property type="project" value="TreeGrafter"/>
</dbReference>
<dbReference type="InterPro" id="IPR019554">
    <property type="entry name" value="Soluble_ligand-bd"/>
</dbReference>
<dbReference type="SMART" id="SM00278">
    <property type="entry name" value="HhH1"/>
    <property type="match status" value="2"/>
</dbReference>
<dbReference type="RefSeq" id="WP_084576859.1">
    <property type="nucleotide sequence ID" value="NZ_CP155572.1"/>
</dbReference>
<dbReference type="PANTHER" id="PTHR21180">
    <property type="entry name" value="ENDONUCLEASE/EXONUCLEASE/PHOSPHATASE FAMILY DOMAIN-CONTAINING PROTEIN 1"/>
    <property type="match status" value="1"/>
</dbReference>
<accession>A0A1W2D8R6</accession>
<dbReference type="InterPro" id="IPR003583">
    <property type="entry name" value="Hlx-hairpin-Hlx_DNA-bd_motif"/>
</dbReference>
<feature type="domain" description="Helix-hairpin-helix DNA-binding motif class 1" evidence="2">
    <location>
        <begin position="180"/>
        <end position="199"/>
    </location>
</feature>
<evidence type="ECO:0000256" key="1">
    <source>
        <dbReference type="SAM" id="Phobius"/>
    </source>
</evidence>
<reference evidence="3 4" key="1">
    <citation type="submission" date="2017-04" db="EMBL/GenBank/DDBJ databases">
        <authorList>
            <person name="Afonso C.L."/>
            <person name="Miller P.J."/>
            <person name="Scott M.A."/>
            <person name="Spackman E."/>
            <person name="Goraichik I."/>
            <person name="Dimitrov K.M."/>
            <person name="Suarez D.L."/>
            <person name="Swayne D.E."/>
        </authorList>
    </citation>
    <scope>NUCLEOTIDE SEQUENCE [LARGE SCALE GENOMIC DNA]</scope>
    <source>
        <strain evidence="3 4">DSM 5090</strain>
    </source>
</reference>
<dbReference type="GO" id="GO:0003677">
    <property type="term" value="F:DNA binding"/>
    <property type="evidence" value="ECO:0007669"/>
    <property type="project" value="InterPro"/>
</dbReference>
<dbReference type="NCBIfam" id="TIGR00426">
    <property type="entry name" value="competence protein ComEA helix-hairpin-helix repeat region"/>
    <property type="match status" value="1"/>
</dbReference>
<dbReference type="InterPro" id="IPR051675">
    <property type="entry name" value="Endo/Exo/Phosphatase_dom_1"/>
</dbReference>
<proteinExistence type="predicted"/>
<dbReference type="SUPFAM" id="SSF47781">
    <property type="entry name" value="RuvA domain 2-like"/>
    <property type="match status" value="1"/>
</dbReference>
<evidence type="ECO:0000259" key="2">
    <source>
        <dbReference type="SMART" id="SM00278"/>
    </source>
</evidence>
<dbReference type="Pfam" id="PF10531">
    <property type="entry name" value="SLBB"/>
    <property type="match status" value="1"/>
</dbReference>
<dbReference type="Gene3D" id="3.10.560.10">
    <property type="entry name" value="Outer membrane lipoprotein wza domain like"/>
    <property type="match status" value="1"/>
</dbReference>
<dbReference type="PANTHER" id="PTHR21180:SF32">
    <property type="entry name" value="ENDONUCLEASE_EXONUCLEASE_PHOSPHATASE FAMILY DOMAIN-CONTAINING PROTEIN 1"/>
    <property type="match status" value="1"/>
</dbReference>
<evidence type="ECO:0000313" key="3">
    <source>
        <dbReference type="EMBL" id="SMC93576.1"/>
    </source>
</evidence>
<dbReference type="Gene3D" id="1.10.150.280">
    <property type="entry name" value="AF1531-like domain"/>
    <property type="match status" value="1"/>
</dbReference>
<dbReference type="InterPro" id="IPR010994">
    <property type="entry name" value="RuvA_2-like"/>
</dbReference>
<keyword evidence="1" id="KW-1133">Transmembrane helix</keyword>
<protein>
    <submittedName>
        <fullName evidence="3">Competence protein ComEA</fullName>
    </submittedName>
</protein>
<dbReference type="GO" id="GO:0006281">
    <property type="term" value="P:DNA repair"/>
    <property type="evidence" value="ECO:0007669"/>
    <property type="project" value="InterPro"/>
</dbReference>
<keyword evidence="1" id="KW-0472">Membrane</keyword>